<dbReference type="PANTHER" id="PTHR37984:SF7">
    <property type="entry name" value="INTEGRASE CATALYTIC DOMAIN-CONTAINING PROTEIN"/>
    <property type="match status" value="1"/>
</dbReference>
<evidence type="ECO:0000313" key="3">
    <source>
        <dbReference type="Proteomes" id="UP001159363"/>
    </source>
</evidence>
<accession>A0ABQ9GLZ7</accession>
<comment type="caution">
    <text evidence="2">The sequence shown here is derived from an EMBL/GenBank/DDBJ whole genome shotgun (WGS) entry which is preliminary data.</text>
</comment>
<dbReference type="Gene3D" id="3.30.420.10">
    <property type="entry name" value="Ribonuclease H-like superfamily/Ribonuclease H"/>
    <property type="match status" value="1"/>
</dbReference>
<dbReference type="InterPro" id="IPR036397">
    <property type="entry name" value="RNaseH_sf"/>
</dbReference>
<protein>
    <recommendedName>
        <fullName evidence="1">Integrase catalytic domain-containing protein</fullName>
    </recommendedName>
</protein>
<reference evidence="2 3" key="1">
    <citation type="submission" date="2023-02" db="EMBL/GenBank/DDBJ databases">
        <title>LHISI_Scaffold_Assembly.</title>
        <authorList>
            <person name="Stuart O.P."/>
            <person name="Cleave R."/>
            <person name="Magrath M.J.L."/>
            <person name="Mikheyev A.S."/>
        </authorList>
    </citation>
    <scope>NUCLEOTIDE SEQUENCE [LARGE SCALE GENOMIC DNA]</scope>
    <source>
        <strain evidence="2">Daus_M_001</strain>
        <tissue evidence="2">Leg muscle</tissue>
    </source>
</reference>
<name>A0ABQ9GLZ7_9NEOP</name>
<dbReference type="PANTHER" id="PTHR37984">
    <property type="entry name" value="PROTEIN CBG26694"/>
    <property type="match status" value="1"/>
</dbReference>
<dbReference type="InterPro" id="IPR001584">
    <property type="entry name" value="Integrase_cat-core"/>
</dbReference>
<proteinExistence type="predicted"/>
<dbReference type="EMBL" id="JARBHB010000011">
    <property type="protein sequence ID" value="KAJ8873045.1"/>
    <property type="molecule type" value="Genomic_DNA"/>
</dbReference>
<gene>
    <name evidence="2" type="ORF">PR048_026661</name>
</gene>
<dbReference type="InterPro" id="IPR012337">
    <property type="entry name" value="RNaseH-like_sf"/>
</dbReference>
<keyword evidence="3" id="KW-1185">Reference proteome</keyword>
<evidence type="ECO:0000259" key="1">
    <source>
        <dbReference type="PROSITE" id="PS50994"/>
    </source>
</evidence>
<sequence length="216" mass="24360">MLKLEAENRANKSMEVVLFPSPALNSWSNGTTTSGYAADHITEEFKNFATRWNFLHATSSLHYPQSNGMSECYIQTMKKTLKKAAADKKDLELVLLETHSYSVRNSVLDNQKQQKYYYDKHASRTKETPLSGAVRVQTSKGWVQVATIFRSADRPCSYVVKMPNGKIVERSENVLCSYKTNGRKSMYCDDADIEVLEGRKTNAITSATQCEPTSSF</sequence>
<dbReference type="InterPro" id="IPR050951">
    <property type="entry name" value="Retrovirus_Pol_polyprotein"/>
</dbReference>
<feature type="domain" description="Integrase catalytic" evidence="1">
    <location>
        <begin position="1"/>
        <end position="137"/>
    </location>
</feature>
<dbReference type="PROSITE" id="PS50994">
    <property type="entry name" value="INTEGRASE"/>
    <property type="match status" value="1"/>
</dbReference>
<dbReference type="SUPFAM" id="SSF53098">
    <property type="entry name" value="Ribonuclease H-like"/>
    <property type="match status" value="1"/>
</dbReference>
<evidence type="ECO:0000313" key="2">
    <source>
        <dbReference type="EMBL" id="KAJ8873045.1"/>
    </source>
</evidence>
<organism evidence="2 3">
    <name type="scientific">Dryococelus australis</name>
    <dbReference type="NCBI Taxonomy" id="614101"/>
    <lineage>
        <taxon>Eukaryota</taxon>
        <taxon>Metazoa</taxon>
        <taxon>Ecdysozoa</taxon>
        <taxon>Arthropoda</taxon>
        <taxon>Hexapoda</taxon>
        <taxon>Insecta</taxon>
        <taxon>Pterygota</taxon>
        <taxon>Neoptera</taxon>
        <taxon>Polyneoptera</taxon>
        <taxon>Phasmatodea</taxon>
        <taxon>Verophasmatodea</taxon>
        <taxon>Anareolatae</taxon>
        <taxon>Phasmatidae</taxon>
        <taxon>Eurycanthinae</taxon>
        <taxon>Dryococelus</taxon>
    </lineage>
</organism>
<dbReference type="Proteomes" id="UP001159363">
    <property type="component" value="Chromosome 10"/>
</dbReference>